<feature type="transmembrane region" description="Helical" evidence="5">
    <location>
        <begin position="7"/>
        <end position="22"/>
    </location>
</feature>
<comment type="caution">
    <text evidence="6">The sequence shown here is derived from an EMBL/GenBank/DDBJ whole genome shotgun (WGS) entry which is preliminary data.</text>
</comment>
<keyword evidence="4 5" id="KW-0472">Membrane</keyword>
<evidence type="ECO:0000256" key="1">
    <source>
        <dbReference type="ARBA" id="ARBA00004141"/>
    </source>
</evidence>
<organism evidence="6 7">
    <name type="scientific">Bavariicoccus seileri</name>
    <dbReference type="NCBI Taxonomy" id="549685"/>
    <lineage>
        <taxon>Bacteria</taxon>
        <taxon>Bacillati</taxon>
        <taxon>Bacillota</taxon>
        <taxon>Bacilli</taxon>
        <taxon>Lactobacillales</taxon>
        <taxon>Enterococcaceae</taxon>
        <taxon>Bavariicoccus</taxon>
    </lineage>
</organism>
<keyword evidence="3 5" id="KW-1133">Transmembrane helix</keyword>
<accession>A0A3D4S3H8</accession>
<dbReference type="CDD" id="cd16914">
    <property type="entry name" value="EcfT"/>
    <property type="match status" value="1"/>
</dbReference>
<feature type="transmembrane region" description="Helical" evidence="5">
    <location>
        <begin position="198"/>
        <end position="216"/>
    </location>
</feature>
<dbReference type="GO" id="GO:0005886">
    <property type="term" value="C:plasma membrane"/>
    <property type="evidence" value="ECO:0007669"/>
    <property type="project" value="UniProtKB-ARBA"/>
</dbReference>
<name>A0A3D4S3H8_9ENTE</name>
<gene>
    <name evidence="6" type="ORF">DIW15_01505</name>
</gene>
<sequence length="218" mass="25034">MKTKASYVLPLTVLIFLFTIEISFTRSITLNVFLVGSIMVYLVWQRKLAATLMALFLPLIPALATFWSVYVNGSGLTDAWILFSRTFAFAGLGILFLVGIDLEELLLKCEEMGMPKNFVYGILVVVNAVPEILREVSEIEEASLLRGKKLHFWSSLVYVKVIFVAYSFKNRYTEAMYSHGYDEDGTRTHYERLVTPRWSWLAMCLYFVVSHIVWLIQS</sequence>
<feature type="transmembrane region" description="Helical" evidence="5">
    <location>
        <begin position="28"/>
        <end position="44"/>
    </location>
</feature>
<evidence type="ECO:0000256" key="3">
    <source>
        <dbReference type="ARBA" id="ARBA00022989"/>
    </source>
</evidence>
<evidence type="ECO:0000256" key="5">
    <source>
        <dbReference type="SAM" id="Phobius"/>
    </source>
</evidence>
<reference evidence="6 7" key="1">
    <citation type="journal article" date="2018" name="Nat. Biotechnol.">
        <title>A standardized bacterial taxonomy based on genome phylogeny substantially revises the tree of life.</title>
        <authorList>
            <person name="Parks D.H."/>
            <person name="Chuvochina M."/>
            <person name="Waite D.W."/>
            <person name="Rinke C."/>
            <person name="Skarshewski A."/>
            <person name="Chaumeil P.A."/>
            <person name="Hugenholtz P."/>
        </authorList>
    </citation>
    <scope>NUCLEOTIDE SEQUENCE [LARGE SCALE GENOMIC DNA]</scope>
    <source>
        <strain evidence="6">UBA11306</strain>
    </source>
</reference>
<evidence type="ECO:0000313" key="6">
    <source>
        <dbReference type="EMBL" id="HCS93369.1"/>
    </source>
</evidence>
<dbReference type="Proteomes" id="UP000262195">
    <property type="component" value="Unassembled WGS sequence"/>
</dbReference>
<proteinExistence type="predicted"/>
<comment type="subcellular location">
    <subcellularLocation>
        <location evidence="1">Membrane</location>
        <topology evidence="1">Multi-pass membrane protein</topology>
    </subcellularLocation>
</comment>
<evidence type="ECO:0000256" key="2">
    <source>
        <dbReference type="ARBA" id="ARBA00022692"/>
    </source>
</evidence>
<keyword evidence="2 5" id="KW-0812">Transmembrane</keyword>
<dbReference type="InterPro" id="IPR003339">
    <property type="entry name" value="ABC/ECF_trnsptr_transmembrane"/>
</dbReference>
<dbReference type="Pfam" id="PF02361">
    <property type="entry name" value="CbiQ"/>
    <property type="match status" value="1"/>
</dbReference>
<feature type="transmembrane region" description="Helical" evidence="5">
    <location>
        <begin position="51"/>
        <end position="70"/>
    </location>
</feature>
<feature type="transmembrane region" description="Helical" evidence="5">
    <location>
        <begin position="82"/>
        <end position="102"/>
    </location>
</feature>
<dbReference type="AlphaFoldDB" id="A0A3D4S3H8"/>
<dbReference type="EMBL" id="DQHO01000013">
    <property type="protein sequence ID" value="HCS93369.1"/>
    <property type="molecule type" value="Genomic_DNA"/>
</dbReference>
<evidence type="ECO:0000256" key="4">
    <source>
        <dbReference type="ARBA" id="ARBA00023136"/>
    </source>
</evidence>
<dbReference type="STRING" id="1121105.GCA_000421665_00071"/>
<protein>
    <submittedName>
        <fullName evidence="6">Cobalt ABC transporter permease</fullName>
    </submittedName>
</protein>
<evidence type="ECO:0000313" key="7">
    <source>
        <dbReference type="Proteomes" id="UP000262195"/>
    </source>
</evidence>